<organism evidence="2 3">
    <name type="scientific">Gossypium arboreum</name>
    <name type="common">Tree cotton</name>
    <name type="synonym">Gossypium nanking</name>
    <dbReference type="NCBI Taxonomy" id="29729"/>
    <lineage>
        <taxon>Eukaryota</taxon>
        <taxon>Viridiplantae</taxon>
        <taxon>Streptophyta</taxon>
        <taxon>Embryophyta</taxon>
        <taxon>Tracheophyta</taxon>
        <taxon>Spermatophyta</taxon>
        <taxon>Magnoliopsida</taxon>
        <taxon>eudicotyledons</taxon>
        <taxon>Gunneridae</taxon>
        <taxon>Pentapetalae</taxon>
        <taxon>rosids</taxon>
        <taxon>malvids</taxon>
        <taxon>Malvales</taxon>
        <taxon>Malvaceae</taxon>
        <taxon>Malvoideae</taxon>
        <taxon>Gossypium</taxon>
    </lineage>
</organism>
<accession>A0A0B0NW91</accession>
<keyword evidence="3" id="KW-1185">Reference proteome</keyword>
<gene>
    <name evidence="2" type="ORF">F383_21761</name>
</gene>
<feature type="region of interest" description="Disordered" evidence="1">
    <location>
        <begin position="52"/>
        <end position="76"/>
    </location>
</feature>
<name>A0A0B0NW91_GOSAR</name>
<dbReference type="Proteomes" id="UP000032142">
    <property type="component" value="Unassembled WGS sequence"/>
</dbReference>
<feature type="compositionally biased region" description="Polar residues" evidence="1">
    <location>
        <begin position="67"/>
        <end position="76"/>
    </location>
</feature>
<sequence>MSDTWESCRLSATYLINRPLTQAVSQDVATWCCSHKLSSNCNICRYTQPPVQRTRTAPGSHNHIKHSNPSDMSLVS</sequence>
<evidence type="ECO:0000313" key="2">
    <source>
        <dbReference type="EMBL" id="KHG16144.1"/>
    </source>
</evidence>
<proteinExistence type="predicted"/>
<evidence type="ECO:0000313" key="3">
    <source>
        <dbReference type="Proteomes" id="UP000032142"/>
    </source>
</evidence>
<dbReference type="EMBL" id="KN405492">
    <property type="protein sequence ID" value="KHG16144.1"/>
    <property type="molecule type" value="Genomic_DNA"/>
</dbReference>
<evidence type="ECO:0000256" key="1">
    <source>
        <dbReference type="SAM" id="MobiDB-lite"/>
    </source>
</evidence>
<reference evidence="3" key="1">
    <citation type="submission" date="2014-09" db="EMBL/GenBank/DDBJ databases">
        <authorList>
            <person name="Mudge J."/>
            <person name="Ramaraj T."/>
            <person name="Lindquist I.E."/>
            <person name="Bharti A.K."/>
            <person name="Sundararajan A."/>
            <person name="Cameron C.T."/>
            <person name="Woodward J.E."/>
            <person name="May G.D."/>
            <person name="Brubaker C."/>
            <person name="Broadhvest J."/>
            <person name="Wilkins T.A."/>
        </authorList>
    </citation>
    <scope>NUCLEOTIDE SEQUENCE</scope>
    <source>
        <strain evidence="3">cv. AKA8401</strain>
    </source>
</reference>
<protein>
    <submittedName>
        <fullName evidence="2">Uncharacterized protein</fullName>
    </submittedName>
</protein>
<dbReference type="AlphaFoldDB" id="A0A0B0NW91"/>